<feature type="domain" description="Inositolphosphotransferase Aur1/Ipt1" evidence="6">
    <location>
        <begin position="111"/>
        <end position="282"/>
    </location>
</feature>
<keyword evidence="2 5" id="KW-0812">Transmembrane</keyword>
<keyword evidence="3 5" id="KW-1133">Transmembrane helix</keyword>
<comment type="subcellular location">
    <subcellularLocation>
        <location evidence="1">Membrane</location>
        <topology evidence="1">Multi-pass membrane protein</topology>
    </subcellularLocation>
</comment>
<keyword evidence="4 5" id="KW-0472">Membrane</keyword>
<evidence type="ECO:0000256" key="4">
    <source>
        <dbReference type="ARBA" id="ARBA00023136"/>
    </source>
</evidence>
<name>A0A1Y1Y3F7_9FUNG</name>
<organism evidence="7 8">
    <name type="scientific">Basidiobolus meristosporus CBS 931.73</name>
    <dbReference type="NCBI Taxonomy" id="1314790"/>
    <lineage>
        <taxon>Eukaryota</taxon>
        <taxon>Fungi</taxon>
        <taxon>Fungi incertae sedis</taxon>
        <taxon>Zoopagomycota</taxon>
        <taxon>Entomophthoromycotina</taxon>
        <taxon>Basidiobolomycetes</taxon>
        <taxon>Basidiobolales</taxon>
        <taxon>Basidiobolaceae</taxon>
        <taxon>Basidiobolus</taxon>
    </lineage>
</organism>
<dbReference type="Gene3D" id="1.20.144.10">
    <property type="entry name" value="Phosphatidic acid phosphatase type 2/haloperoxidase"/>
    <property type="match status" value="1"/>
</dbReference>
<dbReference type="Proteomes" id="UP000193498">
    <property type="component" value="Unassembled WGS sequence"/>
</dbReference>
<keyword evidence="8" id="KW-1185">Reference proteome</keyword>
<dbReference type="InterPro" id="IPR026841">
    <property type="entry name" value="Aur1/Ipt1"/>
</dbReference>
<evidence type="ECO:0000256" key="3">
    <source>
        <dbReference type="ARBA" id="ARBA00022989"/>
    </source>
</evidence>
<dbReference type="CDD" id="cd03386">
    <property type="entry name" value="PAP2_Aur1_like"/>
    <property type="match status" value="1"/>
</dbReference>
<feature type="transmembrane region" description="Helical" evidence="5">
    <location>
        <begin position="36"/>
        <end position="52"/>
    </location>
</feature>
<dbReference type="FunCoup" id="A0A1Y1Y3F7">
    <property type="interactions" value="129"/>
</dbReference>
<sequence>MPLTTSGKLNFLKYTVEGVILGASTIPFFTWGTLHWALKLLIGLLVVGILLFTPKARRVVYPALPVLAWLVLFTSCGEIPTALRPEINVTILPRLEAAIFGRNLSDELASNTSPAKDILAWIPYGILHFINGIIAIPIIYYSGSKGTLHRFVRAYGYMNLAGVITQIAFPTSSPWYLYFFGTQPANYAMPGNPGGLIRVDSILHINLYSSTFSNSPLVFGAWPSLHSGSAILINLFIARINPWLIPLNVGYVVWIWWACLYLRHHYLVDLIGGLMFAAVAFIWAYHDQLLPDNNHGKQYQSLPNSILGLEHDLNDRYPVYCTKEEKPLMVVIRT</sequence>
<protein>
    <recommendedName>
        <fullName evidence="6">Inositolphosphotransferase Aur1/Ipt1 domain-containing protein</fullName>
    </recommendedName>
</protein>
<evidence type="ECO:0000313" key="7">
    <source>
        <dbReference type="EMBL" id="ORX92523.1"/>
    </source>
</evidence>
<comment type="caution">
    <text evidence="7">The sequence shown here is derived from an EMBL/GenBank/DDBJ whole genome shotgun (WGS) entry which is preliminary data.</text>
</comment>
<evidence type="ECO:0000259" key="6">
    <source>
        <dbReference type="Pfam" id="PF14378"/>
    </source>
</evidence>
<dbReference type="STRING" id="1314790.A0A1Y1Y3F7"/>
<dbReference type="InParanoid" id="A0A1Y1Y3F7"/>
<dbReference type="GO" id="GO:0030148">
    <property type="term" value="P:sphingolipid biosynthetic process"/>
    <property type="evidence" value="ECO:0007669"/>
    <property type="project" value="TreeGrafter"/>
</dbReference>
<feature type="transmembrane region" description="Helical" evidence="5">
    <location>
        <begin position="243"/>
        <end position="262"/>
    </location>
</feature>
<dbReference type="Pfam" id="PF14378">
    <property type="entry name" value="PAP2_3"/>
    <property type="match status" value="1"/>
</dbReference>
<reference evidence="7 8" key="1">
    <citation type="submission" date="2016-07" db="EMBL/GenBank/DDBJ databases">
        <title>Pervasive Adenine N6-methylation of Active Genes in Fungi.</title>
        <authorList>
            <consortium name="DOE Joint Genome Institute"/>
            <person name="Mondo S.J."/>
            <person name="Dannebaum R.O."/>
            <person name="Kuo R.C."/>
            <person name="Labutti K."/>
            <person name="Haridas S."/>
            <person name="Kuo A."/>
            <person name="Salamov A."/>
            <person name="Ahrendt S.R."/>
            <person name="Lipzen A."/>
            <person name="Sullivan W."/>
            <person name="Andreopoulos W.B."/>
            <person name="Clum A."/>
            <person name="Lindquist E."/>
            <person name="Daum C."/>
            <person name="Ramamoorthy G.K."/>
            <person name="Gryganskyi A."/>
            <person name="Culley D."/>
            <person name="Magnuson J.K."/>
            <person name="James T.Y."/>
            <person name="O'Malley M.A."/>
            <person name="Stajich J.E."/>
            <person name="Spatafora J.W."/>
            <person name="Visel A."/>
            <person name="Grigoriev I.V."/>
        </authorList>
    </citation>
    <scope>NUCLEOTIDE SEQUENCE [LARGE SCALE GENOMIC DNA]</scope>
    <source>
        <strain evidence="7 8">CBS 931.73</strain>
    </source>
</reference>
<dbReference type="OrthoDB" id="5784at2759"/>
<feature type="transmembrane region" description="Helical" evidence="5">
    <location>
        <begin position="267"/>
        <end position="285"/>
    </location>
</feature>
<feature type="transmembrane region" description="Helical" evidence="5">
    <location>
        <begin position="118"/>
        <end position="141"/>
    </location>
</feature>
<dbReference type="EMBL" id="MCFE01000271">
    <property type="protein sequence ID" value="ORX92523.1"/>
    <property type="molecule type" value="Genomic_DNA"/>
</dbReference>
<evidence type="ECO:0000256" key="1">
    <source>
        <dbReference type="ARBA" id="ARBA00004141"/>
    </source>
</evidence>
<accession>A0A1Y1Y3F7</accession>
<gene>
    <name evidence="7" type="ORF">K493DRAFT_225434</name>
</gene>
<evidence type="ECO:0000256" key="5">
    <source>
        <dbReference type="SAM" id="Phobius"/>
    </source>
</evidence>
<dbReference type="InterPro" id="IPR052185">
    <property type="entry name" value="IPC_Synthase-Related"/>
</dbReference>
<dbReference type="AlphaFoldDB" id="A0A1Y1Y3F7"/>
<dbReference type="PANTHER" id="PTHR31310">
    <property type="match status" value="1"/>
</dbReference>
<feature type="transmembrane region" description="Helical" evidence="5">
    <location>
        <begin position="59"/>
        <end position="83"/>
    </location>
</feature>
<dbReference type="GO" id="GO:0006676">
    <property type="term" value="P:mannosyl diphosphorylinositol ceramide metabolic process"/>
    <property type="evidence" value="ECO:0007669"/>
    <property type="project" value="TreeGrafter"/>
</dbReference>
<proteinExistence type="predicted"/>
<evidence type="ECO:0000256" key="2">
    <source>
        <dbReference type="ARBA" id="ARBA00022692"/>
    </source>
</evidence>
<evidence type="ECO:0000313" key="8">
    <source>
        <dbReference type="Proteomes" id="UP000193498"/>
    </source>
</evidence>
<dbReference type="PANTHER" id="PTHR31310:SF11">
    <property type="entry name" value="INOSITOL PHOSPHORYLCERAMIDE SYNTHASE CATALYTIC SUBUNIT AUR1"/>
    <property type="match status" value="1"/>
</dbReference>
<dbReference type="GO" id="GO:0070916">
    <property type="term" value="C:inositol phosphoceramide synthase complex"/>
    <property type="evidence" value="ECO:0007669"/>
    <property type="project" value="TreeGrafter"/>
</dbReference>
<dbReference type="GO" id="GO:0016020">
    <property type="term" value="C:membrane"/>
    <property type="evidence" value="ECO:0007669"/>
    <property type="project" value="UniProtKB-SubCell"/>
</dbReference>